<feature type="compositionally biased region" description="Pro residues" evidence="5">
    <location>
        <begin position="226"/>
        <end position="249"/>
    </location>
</feature>
<dbReference type="PANTHER" id="PTHR23204">
    <property type="entry name" value="CLEAVAGE AND POLYADENYLATION SPECIFIC FACTOR"/>
    <property type="match status" value="1"/>
</dbReference>
<feature type="domain" description="RRM" evidence="6">
    <location>
        <begin position="85"/>
        <end position="160"/>
    </location>
</feature>
<dbReference type="STRING" id="307972.A0A2G8LDH3"/>
<keyword evidence="4" id="KW-0539">Nucleus</keyword>
<evidence type="ECO:0000256" key="4">
    <source>
        <dbReference type="ARBA" id="ARBA00023242"/>
    </source>
</evidence>
<feature type="region of interest" description="Disordered" evidence="5">
    <location>
        <begin position="538"/>
        <end position="557"/>
    </location>
</feature>
<dbReference type="Proteomes" id="UP000230750">
    <property type="component" value="Unassembled WGS sequence"/>
</dbReference>
<feature type="region of interest" description="Disordered" evidence="5">
    <location>
        <begin position="174"/>
        <end position="526"/>
    </location>
</feature>
<feature type="compositionally biased region" description="Pro residues" evidence="5">
    <location>
        <begin position="199"/>
        <end position="212"/>
    </location>
</feature>
<feature type="compositionally biased region" description="Low complexity" evidence="5">
    <location>
        <begin position="213"/>
        <end position="225"/>
    </location>
</feature>
<evidence type="ECO:0000256" key="2">
    <source>
        <dbReference type="ARBA" id="ARBA00006265"/>
    </source>
</evidence>
<dbReference type="SMART" id="SM00360">
    <property type="entry name" value="RRM"/>
    <property type="match status" value="1"/>
</dbReference>
<comment type="caution">
    <text evidence="7">The sequence shown here is derived from an EMBL/GenBank/DDBJ whole genome shotgun (WGS) entry which is preliminary data.</text>
</comment>
<evidence type="ECO:0000313" key="7">
    <source>
        <dbReference type="EMBL" id="PIK58336.1"/>
    </source>
</evidence>
<feature type="compositionally biased region" description="Basic and acidic residues" evidence="5">
    <location>
        <begin position="514"/>
        <end position="526"/>
    </location>
</feature>
<evidence type="ECO:0000313" key="8">
    <source>
        <dbReference type="Proteomes" id="UP000230750"/>
    </source>
</evidence>
<feature type="compositionally biased region" description="Pro residues" evidence="5">
    <location>
        <begin position="376"/>
        <end position="392"/>
    </location>
</feature>
<feature type="compositionally biased region" description="Low complexity" evidence="5">
    <location>
        <begin position="347"/>
        <end position="361"/>
    </location>
</feature>
<feature type="compositionally biased region" description="Basic and acidic residues" evidence="5">
    <location>
        <begin position="719"/>
        <end position="739"/>
    </location>
</feature>
<keyword evidence="3" id="KW-0507">mRNA processing</keyword>
<feature type="compositionally biased region" description="Polar residues" evidence="5">
    <location>
        <begin position="61"/>
        <end position="71"/>
    </location>
</feature>
<accession>A0A2G8LDH3</accession>
<sequence>MIADSKQFNQVMLNMADGVDIDLYADVDQEFNQEINSGQVDLYDDVITAPAESSQPPPQQWTNNSDVSSSPLGVPFPSAGGRRYSMYIGNLTWWTTDQDIISAASQVGVHDVLEIKFHENRANGQSKGFAAVHVENENSYHVILGELGKREIHGQLPVVTPCNRQALNQFENASRKAHGGGAGDQPERLNPATPDQRPLAPPPQQAPPPRFQSPPSQQGPPQTFRGPPPQQGPPRPQGPPGPQQGPPGPQQGMPLTQHGPPQPQQRFPPPQQPHPSQPGMPQLQGGLPPPREDYLQGHLLQNAHAGPSCVKRATLGPLGPPGPPRPMVGNRMPPPPRPQNFQDPRMRGMPPLGDRGPRPGLRGPPPPHQGQMPPRIRGPPPPGIRGPPPPQRPDWERPPVSFGGHPPSQGPPNQGGPHPGPRPGPPPPGFRPPLQSGPPGQGPPNFQGPPRHGGLPPPPGQGPPPPGQGPPQIVHRPPPGHGPPPQGHGPPPPGHGPPAHGGVPPPGHGPHHLSSKDFPEAHHLECMAHLKDNSQWHRHQGLFLPQPGSPPPHYGVSIPTQVQVQASQPTPHVNPAFVQANHGQPPPQQMQQQQQPPPADRGPPASKSYNGDQYRQSAERTREPSPPQLSATEFDSLMTRNRTLCSDAISKAVSDASSGEFASAIETLVTAISIIKQSKIAGDDRCKVVISSLQDCLHGIESKSYGASTGGGSSSRGSSRKERESRERDETRHRSRTDTTRSSSSRSTHKRSRSRDRPEYRERSRERGEYRERDRERGREREREYRHR</sequence>
<name>A0A2G8LDH3_STIJA</name>
<feature type="compositionally biased region" description="Pro residues" evidence="5">
    <location>
        <begin position="476"/>
        <end position="496"/>
    </location>
</feature>
<feature type="compositionally biased region" description="Basic and acidic residues" evidence="5">
    <location>
        <begin position="755"/>
        <end position="788"/>
    </location>
</feature>
<comment type="subcellular location">
    <subcellularLocation>
        <location evidence="1">Nucleus</location>
    </subcellularLocation>
</comment>
<feature type="compositionally biased region" description="Pro residues" evidence="5">
    <location>
        <begin position="260"/>
        <end position="278"/>
    </location>
</feature>
<gene>
    <name evidence="7" type="ORF">BSL78_04724</name>
</gene>
<feature type="region of interest" description="Disordered" evidence="5">
    <location>
        <begin position="701"/>
        <end position="788"/>
    </location>
</feature>
<dbReference type="InterPro" id="IPR034772">
    <property type="entry name" value="CPSF6/7"/>
</dbReference>
<organism evidence="7 8">
    <name type="scientific">Stichopus japonicus</name>
    <name type="common">Sea cucumber</name>
    <dbReference type="NCBI Taxonomy" id="307972"/>
    <lineage>
        <taxon>Eukaryota</taxon>
        <taxon>Metazoa</taxon>
        <taxon>Echinodermata</taxon>
        <taxon>Eleutherozoa</taxon>
        <taxon>Echinozoa</taxon>
        <taxon>Holothuroidea</taxon>
        <taxon>Aspidochirotacea</taxon>
        <taxon>Aspidochirotida</taxon>
        <taxon>Stichopodidae</taxon>
        <taxon>Apostichopus</taxon>
    </lineage>
</organism>
<evidence type="ECO:0000256" key="3">
    <source>
        <dbReference type="ARBA" id="ARBA00022664"/>
    </source>
</evidence>
<dbReference type="GO" id="GO:0003723">
    <property type="term" value="F:RNA binding"/>
    <property type="evidence" value="ECO:0007669"/>
    <property type="project" value="InterPro"/>
</dbReference>
<dbReference type="GO" id="GO:0006397">
    <property type="term" value="P:mRNA processing"/>
    <property type="evidence" value="ECO:0007669"/>
    <property type="project" value="UniProtKB-KW"/>
</dbReference>
<feature type="region of interest" description="Disordered" evidence="5">
    <location>
        <begin position="49"/>
        <end position="74"/>
    </location>
</feature>
<evidence type="ECO:0000256" key="1">
    <source>
        <dbReference type="ARBA" id="ARBA00004123"/>
    </source>
</evidence>
<comment type="similarity">
    <text evidence="2">Belongs to the RRM CPSF6/7 family.</text>
</comment>
<protein>
    <submittedName>
        <fullName evidence="7">Putative cleavage and polyadenylation specificity factor subunit 6-like</fullName>
    </submittedName>
</protein>
<feature type="compositionally biased region" description="Pro residues" evidence="5">
    <location>
        <begin position="318"/>
        <end position="338"/>
    </location>
</feature>
<dbReference type="OrthoDB" id="10065185at2759"/>
<feature type="region of interest" description="Disordered" evidence="5">
    <location>
        <begin position="563"/>
        <end position="635"/>
    </location>
</feature>
<feature type="compositionally biased region" description="Low complexity" evidence="5">
    <location>
        <begin position="403"/>
        <end position="416"/>
    </location>
</feature>
<evidence type="ECO:0000259" key="6">
    <source>
        <dbReference type="SMART" id="SM00360"/>
    </source>
</evidence>
<keyword evidence="8" id="KW-1185">Reference proteome</keyword>
<dbReference type="InterPro" id="IPR000504">
    <property type="entry name" value="RRM_dom"/>
</dbReference>
<feature type="compositionally biased region" description="Pro residues" evidence="5">
    <location>
        <begin position="418"/>
        <end position="431"/>
    </location>
</feature>
<dbReference type="GO" id="GO:0005634">
    <property type="term" value="C:nucleus"/>
    <property type="evidence" value="ECO:0007669"/>
    <property type="project" value="UniProtKB-SubCell"/>
</dbReference>
<proteinExistence type="inferred from homology"/>
<dbReference type="EMBL" id="MRZV01000115">
    <property type="protein sequence ID" value="PIK58336.1"/>
    <property type="molecule type" value="Genomic_DNA"/>
</dbReference>
<reference evidence="7 8" key="1">
    <citation type="journal article" date="2017" name="PLoS Biol.">
        <title>The sea cucumber genome provides insights into morphological evolution and visceral regeneration.</title>
        <authorList>
            <person name="Zhang X."/>
            <person name="Sun L."/>
            <person name="Yuan J."/>
            <person name="Sun Y."/>
            <person name="Gao Y."/>
            <person name="Zhang L."/>
            <person name="Li S."/>
            <person name="Dai H."/>
            <person name="Hamel J.F."/>
            <person name="Liu C."/>
            <person name="Yu Y."/>
            <person name="Liu S."/>
            <person name="Lin W."/>
            <person name="Guo K."/>
            <person name="Jin S."/>
            <person name="Xu P."/>
            <person name="Storey K.B."/>
            <person name="Huan P."/>
            <person name="Zhang T."/>
            <person name="Zhou Y."/>
            <person name="Zhang J."/>
            <person name="Lin C."/>
            <person name="Li X."/>
            <person name="Xing L."/>
            <person name="Huo D."/>
            <person name="Sun M."/>
            <person name="Wang L."/>
            <person name="Mercier A."/>
            <person name="Li F."/>
            <person name="Yang H."/>
            <person name="Xiang J."/>
        </authorList>
    </citation>
    <scope>NUCLEOTIDE SEQUENCE [LARGE SCALE GENOMIC DNA]</scope>
    <source>
        <strain evidence="7">Shaxun</strain>
        <tissue evidence="7">Muscle</tissue>
    </source>
</reference>
<dbReference type="SUPFAM" id="SSF54928">
    <property type="entry name" value="RNA-binding domain, RBD"/>
    <property type="match status" value="1"/>
</dbReference>
<feature type="compositionally biased region" description="Polar residues" evidence="5">
    <location>
        <begin position="607"/>
        <end position="616"/>
    </location>
</feature>
<dbReference type="Pfam" id="PF25524">
    <property type="entry name" value="RSLD_CPSF6"/>
    <property type="match status" value="1"/>
</dbReference>
<evidence type="ECO:0000256" key="5">
    <source>
        <dbReference type="SAM" id="MobiDB-lite"/>
    </source>
</evidence>
<dbReference type="InterPro" id="IPR057951">
    <property type="entry name" value="CPSF6/7_RSLD_N"/>
</dbReference>
<feature type="compositionally biased region" description="Low complexity" evidence="5">
    <location>
        <begin position="432"/>
        <end position="454"/>
    </location>
</feature>
<dbReference type="InterPro" id="IPR035979">
    <property type="entry name" value="RBD_domain_sf"/>
</dbReference>
<dbReference type="Pfam" id="PF00076">
    <property type="entry name" value="RRM_1"/>
    <property type="match status" value="1"/>
</dbReference>
<dbReference type="Gene3D" id="3.30.70.330">
    <property type="match status" value="1"/>
</dbReference>
<dbReference type="AlphaFoldDB" id="A0A2G8LDH3"/>
<feature type="compositionally biased region" description="Pro residues" evidence="5">
    <location>
        <begin position="455"/>
        <end position="469"/>
    </location>
</feature>
<dbReference type="InterPro" id="IPR012677">
    <property type="entry name" value="Nucleotide-bd_a/b_plait_sf"/>
</dbReference>